<name>A0ABT9E3K5_9PROT</name>
<evidence type="ECO:0000256" key="1">
    <source>
        <dbReference type="SAM" id="MobiDB-lite"/>
    </source>
</evidence>
<sequence length="238" mass="24883">MRIGFIVVFGVVRALIQAPSPWTVLLPACGRRADGGHAPWECCRRDGRTPSVPGPRVPDRAWLRPGHCLALCGFLAVIGAGPGGGREAAGQGAVGWAILRLAALVAPAAQAAEPASPAPAAGTNSAPPPPAEAAGRGPETRLLDRYTDEVRAMFGQPPIPREQPTPRQAPRPAAAEDRVVPRIAANIRSGPSDTGTILRTAQPGVELRVHGRQGGWVQVGDDAPWGWIHSSLLRPASR</sequence>
<dbReference type="Proteomes" id="UP001243009">
    <property type="component" value="Unassembled WGS sequence"/>
</dbReference>
<reference evidence="3 4" key="1">
    <citation type="submission" date="2023-08" db="EMBL/GenBank/DDBJ databases">
        <title>The draft genome sequence of Paracraurococcus sp. LOR1-02.</title>
        <authorList>
            <person name="Kingkaew E."/>
            <person name="Tanasupawat S."/>
        </authorList>
    </citation>
    <scope>NUCLEOTIDE SEQUENCE [LARGE SCALE GENOMIC DNA]</scope>
    <source>
        <strain evidence="3 4">LOR1-02</strain>
    </source>
</reference>
<dbReference type="Gene3D" id="2.30.30.40">
    <property type="entry name" value="SH3 Domains"/>
    <property type="match status" value="1"/>
</dbReference>
<feature type="region of interest" description="Disordered" evidence="1">
    <location>
        <begin position="114"/>
        <end position="138"/>
    </location>
</feature>
<feature type="region of interest" description="Disordered" evidence="1">
    <location>
        <begin position="155"/>
        <end position="176"/>
    </location>
</feature>
<proteinExistence type="predicted"/>
<dbReference type="RefSeq" id="WP_305105598.1">
    <property type="nucleotide sequence ID" value="NZ_JAUTWS010000020.1"/>
</dbReference>
<feature type="compositionally biased region" description="Pro residues" evidence="1">
    <location>
        <begin position="157"/>
        <end position="169"/>
    </location>
</feature>
<evidence type="ECO:0000313" key="4">
    <source>
        <dbReference type="Proteomes" id="UP001243009"/>
    </source>
</evidence>
<feature type="domain" description="SH3b" evidence="2">
    <location>
        <begin position="184"/>
        <end position="233"/>
    </location>
</feature>
<comment type="caution">
    <text evidence="3">The sequence shown here is derived from an EMBL/GenBank/DDBJ whole genome shotgun (WGS) entry which is preliminary data.</text>
</comment>
<accession>A0ABT9E3K5</accession>
<organism evidence="3 4">
    <name type="scientific">Paracraurococcus lichenis</name>
    <dbReference type="NCBI Taxonomy" id="3064888"/>
    <lineage>
        <taxon>Bacteria</taxon>
        <taxon>Pseudomonadati</taxon>
        <taxon>Pseudomonadota</taxon>
        <taxon>Alphaproteobacteria</taxon>
        <taxon>Acetobacterales</taxon>
        <taxon>Roseomonadaceae</taxon>
        <taxon>Paracraurococcus</taxon>
    </lineage>
</organism>
<keyword evidence="4" id="KW-1185">Reference proteome</keyword>
<dbReference type="EMBL" id="JAUTWS010000020">
    <property type="protein sequence ID" value="MDO9710738.1"/>
    <property type="molecule type" value="Genomic_DNA"/>
</dbReference>
<protein>
    <submittedName>
        <fullName evidence="3">SH3 domain-containing protein</fullName>
    </submittedName>
</protein>
<dbReference type="Pfam" id="PF08239">
    <property type="entry name" value="SH3_3"/>
    <property type="match status" value="1"/>
</dbReference>
<evidence type="ECO:0000313" key="3">
    <source>
        <dbReference type="EMBL" id="MDO9710738.1"/>
    </source>
</evidence>
<gene>
    <name evidence="3" type="ORF">Q7A36_20475</name>
</gene>
<evidence type="ECO:0000259" key="2">
    <source>
        <dbReference type="Pfam" id="PF08239"/>
    </source>
</evidence>
<dbReference type="InterPro" id="IPR003646">
    <property type="entry name" value="SH3-like_bac-type"/>
</dbReference>